<protein>
    <recommendedName>
        <fullName evidence="8">ABC3 transporter permease C-terminal domain-containing protein</fullName>
    </recommendedName>
</protein>
<evidence type="ECO:0000313" key="9">
    <source>
        <dbReference type="EMBL" id="KGN93083.1"/>
    </source>
</evidence>
<dbReference type="Pfam" id="PF02687">
    <property type="entry name" value="FtsX"/>
    <property type="match status" value="1"/>
</dbReference>
<evidence type="ECO:0000259" key="8">
    <source>
        <dbReference type="Pfam" id="PF02687"/>
    </source>
</evidence>
<proteinExistence type="inferred from homology"/>
<keyword evidence="5 7" id="KW-1133">Transmembrane helix</keyword>
<keyword evidence="3" id="KW-1003">Cell membrane</keyword>
<evidence type="ECO:0000256" key="3">
    <source>
        <dbReference type="ARBA" id="ARBA00022475"/>
    </source>
</evidence>
<dbReference type="RefSeq" id="WP_036789222.1">
    <property type="nucleotide sequence ID" value="NZ_JQZV01000005.1"/>
</dbReference>
<evidence type="ECO:0000256" key="6">
    <source>
        <dbReference type="ARBA" id="ARBA00023136"/>
    </source>
</evidence>
<keyword evidence="4 7" id="KW-0812">Transmembrane</keyword>
<dbReference type="InterPro" id="IPR051447">
    <property type="entry name" value="Lipoprotein-release_system"/>
</dbReference>
<organism evidence="9 10">
    <name type="scientific">Porphyromonas canoris</name>
    <dbReference type="NCBI Taxonomy" id="36875"/>
    <lineage>
        <taxon>Bacteria</taxon>
        <taxon>Pseudomonadati</taxon>
        <taxon>Bacteroidota</taxon>
        <taxon>Bacteroidia</taxon>
        <taxon>Bacteroidales</taxon>
        <taxon>Porphyromonadaceae</taxon>
        <taxon>Porphyromonas</taxon>
    </lineage>
</organism>
<evidence type="ECO:0000256" key="1">
    <source>
        <dbReference type="ARBA" id="ARBA00004651"/>
    </source>
</evidence>
<evidence type="ECO:0000313" key="10">
    <source>
        <dbReference type="Proteomes" id="UP000030101"/>
    </source>
</evidence>
<feature type="transmembrane region" description="Helical" evidence="7">
    <location>
        <begin position="282"/>
        <end position="307"/>
    </location>
</feature>
<keyword evidence="6 7" id="KW-0472">Membrane</keyword>
<evidence type="ECO:0000256" key="2">
    <source>
        <dbReference type="ARBA" id="ARBA00005236"/>
    </source>
</evidence>
<feature type="transmembrane region" description="Helical" evidence="7">
    <location>
        <begin position="328"/>
        <end position="354"/>
    </location>
</feature>
<dbReference type="PANTHER" id="PTHR30489:SF0">
    <property type="entry name" value="LIPOPROTEIN-RELEASING SYSTEM TRANSMEMBRANE PROTEIN LOLE"/>
    <property type="match status" value="1"/>
</dbReference>
<dbReference type="PANTHER" id="PTHR30489">
    <property type="entry name" value="LIPOPROTEIN-RELEASING SYSTEM TRANSMEMBRANE PROTEIN LOLE"/>
    <property type="match status" value="1"/>
</dbReference>
<feature type="transmembrane region" description="Helical" evidence="7">
    <location>
        <begin position="379"/>
        <end position="405"/>
    </location>
</feature>
<feature type="transmembrane region" description="Helical" evidence="7">
    <location>
        <begin position="21"/>
        <end position="46"/>
    </location>
</feature>
<keyword evidence="10" id="KW-1185">Reference proteome</keyword>
<comment type="similarity">
    <text evidence="2">Belongs to the ABC-4 integral membrane protein family. LolC/E subfamily.</text>
</comment>
<name>A0ABR4XM31_9PORP</name>
<dbReference type="EMBL" id="JQZV01000005">
    <property type="protein sequence ID" value="KGN93083.1"/>
    <property type="molecule type" value="Genomic_DNA"/>
</dbReference>
<evidence type="ECO:0000256" key="4">
    <source>
        <dbReference type="ARBA" id="ARBA00022692"/>
    </source>
</evidence>
<evidence type="ECO:0000256" key="7">
    <source>
        <dbReference type="SAM" id="Phobius"/>
    </source>
</evidence>
<gene>
    <name evidence="9" type="ORF">HQ43_02550</name>
</gene>
<feature type="domain" description="ABC3 transporter permease C-terminal" evidence="8">
    <location>
        <begin position="284"/>
        <end position="409"/>
    </location>
</feature>
<reference evidence="9 10" key="1">
    <citation type="submission" date="2014-08" db="EMBL/GenBank/DDBJ databases">
        <title>Porphyromonas canoris strain:OH2762 Genome sequencing.</title>
        <authorList>
            <person name="Wallis C."/>
            <person name="Deusch O."/>
            <person name="O'Flynn C."/>
            <person name="Davis I."/>
            <person name="Jospin G."/>
            <person name="Darling A.E."/>
            <person name="Coil D.A."/>
            <person name="Alexiev A."/>
            <person name="Horsfall A."/>
            <person name="Kirkwood N."/>
            <person name="Harris S."/>
            <person name="Eisen J.A."/>
        </authorList>
    </citation>
    <scope>NUCLEOTIDE SEQUENCE [LARGE SCALE GENOMIC DNA]</scope>
    <source>
        <strain evidence="10">COT-108 OH2762</strain>
    </source>
</reference>
<sequence>MSYLTSLFSARFIRKTDGRGISPIAVLSAMGIALGLGVILLSGFIISGFKHELESKLTGVTGSVQILSSQNAYSQNTIPFQASPVALSSLSVKASELDGYATGFCTHTGIIKADSSYVGIAFTGVDSLFVAESFYRYAHPKEVETALRSGGYPTLSLSSKTLAQLNKQPGDTVRAFFHTDMGFKVRPFRLLESFDTGLPDFDNSFGLTQIDVIRGILEWDRYSYGGLKIVASSAYTGTDVEAHVYNTVLEQIAQKGELISLLRAEDLNPVMFGWLQILDTNILIIFSLLIFVAATTMVSGIIVLILDKVQAISTLKAIGMRNRTLRKIFHTVGLRIILLGVLAGNIFALLLAFLQLRFSILKLDSTQYYMSYVPVEVNWYNLILPNIISLLVLYLIVYLPTTIIINIKPSKGIRFD</sequence>
<comment type="subcellular location">
    <subcellularLocation>
        <location evidence="1">Cell membrane</location>
        <topology evidence="1">Multi-pass membrane protein</topology>
    </subcellularLocation>
</comment>
<dbReference type="Proteomes" id="UP000030101">
    <property type="component" value="Unassembled WGS sequence"/>
</dbReference>
<accession>A0ABR4XM31</accession>
<comment type="caution">
    <text evidence="9">The sequence shown here is derived from an EMBL/GenBank/DDBJ whole genome shotgun (WGS) entry which is preliminary data.</text>
</comment>
<evidence type="ECO:0000256" key="5">
    <source>
        <dbReference type="ARBA" id="ARBA00022989"/>
    </source>
</evidence>
<dbReference type="InterPro" id="IPR003838">
    <property type="entry name" value="ABC3_permease_C"/>
</dbReference>